<dbReference type="PANTHER" id="PTHR33187">
    <property type="entry name" value="WU:FI09B08"/>
    <property type="match status" value="1"/>
</dbReference>
<dbReference type="EMBL" id="RXGB01021690">
    <property type="protein sequence ID" value="TMW81764.1"/>
    <property type="molecule type" value="Genomic_DNA"/>
</dbReference>
<comment type="caution">
    <text evidence="1">The sequence shown here is derived from an EMBL/GenBank/DDBJ whole genome shotgun (WGS) entry which is preliminary data.</text>
</comment>
<proteinExistence type="predicted"/>
<protein>
    <submittedName>
        <fullName evidence="1">Uncharacterized protein</fullName>
    </submittedName>
</protein>
<gene>
    <name evidence="1" type="ORF">EJD97_007965</name>
</gene>
<evidence type="ECO:0000313" key="1">
    <source>
        <dbReference type="EMBL" id="TMW81764.1"/>
    </source>
</evidence>
<name>A0A6N2AJZ9_SOLCI</name>
<organism evidence="1">
    <name type="scientific">Solanum chilense</name>
    <name type="common">Tomato</name>
    <name type="synonym">Lycopersicon chilense</name>
    <dbReference type="NCBI Taxonomy" id="4083"/>
    <lineage>
        <taxon>Eukaryota</taxon>
        <taxon>Viridiplantae</taxon>
        <taxon>Streptophyta</taxon>
        <taxon>Embryophyta</taxon>
        <taxon>Tracheophyta</taxon>
        <taxon>Spermatophyta</taxon>
        <taxon>Magnoliopsida</taxon>
        <taxon>eudicotyledons</taxon>
        <taxon>Gunneridae</taxon>
        <taxon>Pentapetalae</taxon>
        <taxon>asterids</taxon>
        <taxon>lamiids</taxon>
        <taxon>Solanales</taxon>
        <taxon>Solanaceae</taxon>
        <taxon>Solanoideae</taxon>
        <taxon>Solaneae</taxon>
        <taxon>Solanum</taxon>
        <taxon>Solanum subgen. Lycopersicon</taxon>
    </lineage>
</organism>
<dbReference type="AlphaFoldDB" id="A0A6N2AJZ9"/>
<sequence>MSHIAGYHCPWKSETIVRYRVWHARMDLGWHTWLNDMSVGCHHHLWTTYMVARNHACYEIIAIQNTSGRMTSRVTCHLSLGLHTQWDDFGVVCHHRTWTTYTVGEHLVRHDIMALVQNTWSNDVGRGGHHRP</sequence>
<dbReference type="PANTHER" id="PTHR33187:SF11">
    <property type="entry name" value="AMINOTRANSFERASE-LIKE PLANT MOBILE DOMAIN-CONTAINING PROTEIN"/>
    <property type="match status" value="1"/>
</dbReference>
<reference evidence="1" key="1">
    <citation type="submission" date="2019-05" db="EMBL/GenBank/DDBJ databases">
        <title>The de novo reference genome and transcriptome assemblies of the wild tomato species Solanum chilense.</title>
        <authorList>
            <person name="Stam R."/>
            <person name="Nosenko T."/>
            <person name="Hoerger A.C."/>
            <person name="Stephan W."/>
            <person name="Seidel M.A."/>
            <person name="Kuhn J.M.M."/>
            <person name="Haberer G."/>
            <person name="Tellier A."/>
        </authorList>
    </citation>
    <scope>NUCLEOTIDE SEQUENCE</scope>
    <source>
        <tissue evidence="1">Mature leaves</tissue>
    </source>
</reference>
<accession>A0A6N2AJZ9</accession>